<dbReference type="PANTHER" id="PTHR34009:SF2">
    <property type="entry name" value="PROTEIN STAR"/>
    <property type="match status" value="1"/>
</dbReference>
<evidence type="ECO:0000256" key="2">
    <source>
        <dbReference type="SAM" id="MobiDB-lite"/>
    </source>
</evidence>
<dbReference type="OrthoDB" id="6357215at2759"/>
<dbReference type="PANTHER" id="PTHR34009">
    <property type="entry name" value="PROTEIN STAR"/>
    <property type="match status" value="1"/>
</dbReference>
<keyword evidence="5" id="KW-1185">Reference proteome</keyword>
<protein>
    <recommendedName>
        <fullName evidence="3">Methyltransferase FkbM domain-containing protein</fullName>
    </recommendedName>
</protein>
<dbReference type="GO" id="GO:0005789">
    <property type="term" value="C:endoplasmic reticulum membrane"/>
    <property type="evidence" value="ECO:0007669"/>
    <property type="project" value="TreeGrafter"/>
</dbReference>
<dbReference type="InterPro" id="IPR006342">
    <property type="entry name" value="FkbM_mtfrase"/>
</dbReference>
<sequence>MVLGSTPDENPNQTATLSTNLRECAVCKFCFDSEDKTPRIYCLQRGSPGIRLPRIQNLQFSVTPMQTTKSPSSKERVSTSSLKTLLAAYDRARPIKPSHESEDSLNLSGTFGFSVSDRRKGGHVVDTSVDESTTSSPSSTSSSSAYMKSTRRASGDSRPKRYVTVPLELLNDDHAVDLLRDSLKVHKSLAGKTRTRQRRSKRPGHRHEHKLVTEKIICDSERDGLEHIIVKTREDMDAADILRHVEWKSSLSSPKLENWAKISGKQPLIQERMLEHKPSDILALMTTPANEFSALAKREIRNNVDLFPSTKKRHKSMNIQSEKGHRKARTKSSPSKQQIDYHDIWLLHEIKKILKDFLMKSSITSNQKYLSRDTSPAIPIATENFTSHVYDSEGAPVAEDPKMAAIITRPCFQKKSGVFFEAGALDGEILSTSLYLERTLNWTGLLAEMNPMAMELLLAKNRKSWIAPVCLSPRRKPIKVEMNMLHDPKLLHTMWGATISAKKWAKNMKTWNHKGKVPFSATVDCYPLEALLSAANFQEIDLFSLDVEGVELQVLKTINWDNFKIKVILLDLLHTEEGEAAVAEFLQSVGFVYIRGKGAEVVYVSEAHLRTIENISICITLALFAIGVNARKDSLDLEVEDAMNSLKFEDEILNFNEQPVPIWTCLQRVGQIVRRSNDYPVLVRTGVGLSAISSASGCPQWIHVQTEREMRSAERRQELSLVEQVGEVLTSGFAMPRGDLCPKDTAQCQTGSSEDNTAETFTPKCNNSVHFRDCHRLRHKVLGTSYPSSEVPENRAMSEWTLWVRNLSKAISDNGGIRASVYKLYRQNDLKDGKLVGEDQFGNKYYENTRYFFGRNRWVIYHPSVGVDYDGSMIPPDWYGWLHYKTDFAPTVKARVKYPWMMKYEKNLSGTKHQYTPYSTTVPKIVAWKPKSKSKD</sequence>
<dbReference type="Pfam" id="PF05050">
    <property type="entry name" value="Methyltransf_21"/>
    <property type="match status" value="1"/>
</dbReference>
<dbReference type="AlphaFoldDB" id="A0A7R9BXG5"/>
<dbReference type="Gene3D" id="3.40.50.150">
    <property type="entry name" value="Vaccinia Virus protein VP39"/>
    <property type="match status" value="1"/>
</dbReference>
<dbReference type="GO" id="GO:0005886">
    <property type="term" value="C:plasma membrane"/>
    <property type="evidence" value="ECO:0007669"/>
    <property type="project" value="TreeGrafter"/>
</dbReference>
<dbReference type="EMBL" id="OA887300">
    <property type="protein sequence ID" value="CAD7283354.1"/>
    <property type="molecule type" value="Genomic_DNA"/>
</dbReference>
<dbReference type="GO" id="GO:0005794">
    <property type="term" value="C:Golgi apparatus"/>
    <property type="evidence" value="ECO:0007669"/>
    <property type="project" value="TreeGrafter"/>
</dbReference>
<dbReference type="GO" id="GO:0006888">
    <property type="term" value="P:endoplasmic reticulum to Golgi vesicle-mediated transport"/>
    <property type="evidence" value="ECO:0007669"/>
    <property type="project" value="TreeGrafter"/>
</dbReference>
<evidence type="ECO:0000259" key="3">
    <source>
        <dbReference type="Pfam" id="PF05050"/>
    </source>
</evidence>
<evidence type="ECO:0000256" key="1">
    <source>
        <dbReference type="ARBA" id="ARBA00007355"/>
    </source>
</evidence>
<feature type="compositionally biased region" description="Low complexity" evidence="2">
    <location>
        <begin position="130"/>
        <end position="148"/>
    </location>
</feature>
<proteinExistence type="inferred from homology"/>
<dbReference type="EMBL" id="CAJPEX010005263">
    <property type="protein sequence ID" value="CAG0923506.1"/>
    <property type="molecule type" value="Genomic_DNA"/>
</dbReference>
<dbReference type="InterPro" id="IPR029063">
    <property type="entry name" value="SAM-dependent_MTases_sf"/>
</dbReference>
<evidence type="ECO:0000313" key="4">
    <source>
        <dbReference type="EMBL" id="CAD7283354.1"/>
    </source>
</evidence>
<dbReference type="GO" id="GO:0045271">
    <property type="term" value="C:respiratory chain complex I"/>
    <property type="evidence" value="ECO:0007669"/>
    <property type="project" value="InterPro"/>
</dbReference>
<dbReference type="Proteomes" id="UP000678499">
    <property type="component" value="Unassembled WGS sequence"/>
</dbReference>
<dbReference type="SUPFAM" id="SSF53335">
    <property type="entry name" value="S-adenosyl-L-methionine-dependent methyltransferases"/>
    <property type="match status" value="1"/>
</dbReference>
<feature type="region of interest" description="Disordered" evidence="2">
    <location>
        <begin position="122"/>
        <end position="159"/>
    </location>
</feature>
<accession>A0A7R9BXG5</accession>
<dbReference type="Pfam" id="PF05071">
    <property type="entry name" value="NDUFA12"/>
    <property type="match status" value="1"/>
</dbReference>
<reference evidence="4" key="1">
    <citation type="submission" date="2020-11" db="EMBL/GenBank/DDBJ databases">
        <authorList>
            <person name="Tran Van P."/>
        </authorList>
    </citation>
    <scope>NUCLEOTIDE SEQUENCE</scope>
</reference>
<dbReference type="GO" id="GO:0031902">
    <property type="term" value="C:late endosome membrane"/>
    <property type="evidence" value="ECO:0007669"/>
    <property type="project" value="TreeGrafter"/>
</dbReference>
<name>A0A7R9BXG5_9CRUS</name>
<feature type="domain" description="Methyltransferase FkbM" evidence="3">
    <location>
        <begin position="422"/>
        <end position="593"/>
    </location>
</feature>
<evidence type="ECO:0000313" key="5">
    <source>
        <dbReference type="Proteomes" id="UP000678499"/>
    </source>
</evidence>
<dbReference type="InterPro" id="IPR053202">
    <property type="entry name" value="EGF_Rcpt_Signaling_Reg"/>
</dbReference>
<organism evidence="4">
    <name type="scientific">Notodromas monacha</name>
    <dbReference type="NCBI Taxonomy" id="399045"/>
    <lineage>
        <taxon>Eukaryota</taxon>
        <taxon>Metazoa</taxon>
        <taxon>Ecdysozoa</taxon>
        <taxon>Arthropoda</taxon>
        <taxon>Crustacea</taxon>
        <taxon>Oligostraca</taxon>
        <taxon>Ostracoda</taxon>
        <taxon>Podocopa</taxon>
        <taxon>Podocopida</taxon>
        <taxon>Cypridocopina</taxon>
        <taxon>Cypridoidea</taxon>
        <taxon>Cyprididae</taxon>
        <taxon>Notodromas</taxon>
    </lineage>
</organism>
<dbReference type="GO" id="GO:0016197">
    <property type="term" value="P:endosomal transport"/>
    <property type="evidence" value="ECO:0007669"/>
    <property type="project" value="TreeGrafter"/>
</dbReference>
<comment type="similarity">
    <text evidence="1">Belongs to the complex I NDUFA12 subunit family.</text>
</comment>
<feature type="region of interest" description="Disordered" evidence="2">
    <location>
        <begin position="311"/>
        <end position="336"/>
    </location>
</feature>
<gene>
    <name evidence="4" type="ORF">NMOB1V02_LOCUS10970</name>
</gene>
<dbReference type="InterPro" id="IPR007763">
    <property type="entry name" value="NDUFA12"/>
</dbReference>